<protein>
    <submittedName>
        <fullName evidence="2">Uncharacterized protein</fullName>
    </submittedName>
</protein>
<feature type="coiled-coil region" evidence="1">
    <location>
        <begin position="14"/>
        <end position="41"/>
    </location>
</feature>
<proteinExistence type="predicted"/>
<gene>
    <name evidence="2" type="ORF">ASPCAL14992</name>
</gene>
<keyword evidence="3" id="KW-1185">Reference proteome</keyword>
<reference evidence="3" key="1">
    <citation type="journal article" date="2016" name="Genome Announc.">
        <title>Draft genome sequences of fungus Aspergillus calidoustus.</title>
        <authorList>
            <person name="Horn F."/>
            <person name="Linde J."/>
            <person name="Mattern D.J."/>
            <person name="Walther G."/>
            <person name="Guthke R."/>
            <person name="Scherlach K."/>
            <person name="Martin K."/>
            <person name="Brakhage A.A."/>
            <person name="Petzke L."/>
            <person name="Valiante V."/>
        </authorList>
    </citation>
    <scope>NUCLEOTIDE SEQUENCE [LARGE SCALE GENOMIC DNA]</scope>
    <source>
        <strain evidence="3">SF006504</strain>
    </source>
</reference>
<name>A0A0U5CKM9_ASPCI</name>
<evidence type="ECO:0000313" key="3">
    <source>
        <dbReference type="Proteomes" id="UP000054771"/>
    </source>
</evidence>
<keyword evidence="1" id="KW-0175">Coiled coil</keyword>
<organism evidence="2 3">
    <name type="scientific">Aspergillus calidoustus</name>
    <dbReference type="NCBI Taxonomy" id="454130"/>
    <lineage>
        <taxon>Eukaryota</taxon>
        <taxon>Fungi</taxon>
        <taxon>Dikarya</taxon>
        <taxon>Ascomycota</taxon>
        <taxon>Pezizomycotina</taxon>
        <taxon>Eurotiomycetes</taxon>
        <taxon>Eurotiomycetidae</taxon>
        <taxon>Eurotiales</taxon>
        <taxon>Aspergillaceae</taxon>
        <taxon>Aspergillus</taxon>
        <taxon>Aspergillus subgen. Nidulantes</taxon>
    </lineage>
</organism>
<accession>A0A0U5CKM9</accession>
<dbReference type="EMBL" id="CDMC01000034">
    <property type="protein sequence ID" value="CEL11897.1"/>
    <property type="molecule type" value="Genomic_DNA"/>
</dbReference>
<sequence length="73" mass="8113">MDLSPIATTLAPVLESNANILENLQTAIDNVESEKDKEALNNLYLAADHLSDLTIFVFISLSVNQQALRRSIW</sequence>
<dbReference type="Proteomes" id="UP000054771">
    <property type="component" value="Unassembled WGS sequence"/>
</dbReference>
<evidence type="ECO:0000313" key="2">
    <source>
        <dbReference type="EMBL" id="CEL11897.1"/>
    </source>
</evidence>
<evidence type="ECO:0000256" key="1">
    <source>
        <dbReference type="SAM" id="Coils"/>
    </source>
</evidence>
<dbReference type="AlphaFoldDB" id="A0A0U5CKM9"/>